<dbReference type="KEGG" id="ibu:IB211_00145"/>
<dbReference type="Proteomes" id="UP000064844">
    <property type="component" value="Chromosome"/>
</dbReference>
<organism evidence="1 2">
    <name type="scientific">Intestinimonas butyriciproducens</name>
    <dbReference type="NCBI Taxonomy" id="1297617"/>
    <lineage>
        <taxon>Bacteria</taxon>
        <taxon>Bacillati</taxon>
        <taxon>Bacillota</taxon>
        <taxon>Clostridia</taxon>
        <taxon>Eubacteriales</taxon>
        <taxon>Intestinimonas</taxon>
    </lineage>
</organism>
<gene>
    <name evidence="1" type="ORF">IB211_00145</name>
</gene>
<dbReference type="RefSeq" id="WP_058116793.1">
    <property type="nucleotide sequence ID" value="NZ_CP011307.1"/>
</dbReference>
<protein>
    <submittedName>
        <fullName evidence="1">Uncharacterized protein</fullName>
    </submittedName>
</protein>
<reference evidence="1 2" key="1">
    <citation type="journal article" date="2015" name="Nat. Commun.">
        <title>Production of butyrate from lysine and the Amadori product fructoselysine by a human gut commensal.</title>
        <authorList>
            <person name="Bui T.P."/>
            <person name="Ritari J."/>
            <person name="Boeren S."/>
            <person name="de Waard P."/>
            <person name="Plugge C.M."/>
            <person name="de Vos W.M."/>
        </authorList>
    </citation>
    <scope>NUCLEOTIDE SEQUENCE [LARGE SCALE GENOMIC DNA]</scope>
    <source>
        <strain evidence="1 2">AF211</strain>
    </source>
</reference>
<proteinExistence type="predicted"/>
<dbReference type="EMBL" id="CP011307">
    <property type="protein sequence ID" value="ALP92541.1"/>
    <property type="molecule type" value="Genomic_DNA"/>
</dbReference>
<accession>A0A0S2VZL6</accession>
<evidence type="ECO:0000313" key="2">
    <source>
        <dbReference type="Proteomes" id="UP000064844"/>
    </source>
</evidence>
<dbReference type="AlphaFoldDB" id="A0A0S2VZL6"/>
<name>A0A0S2VZL6_9FIRM</name>
<reference evidence="2" key="2">
    <citation type="submission" date="2015-04" db="EMBL/GenBank/DDBJ databases">
        <title>A butyrogenic pathway from the amino acid lysine in a human gut commensal.</title>
        <authorList>
            <person name="de Vos W.M."/>
            <person name="Bui N.T.P."/>
            <person name="Plugge C.M."/>
            <person name="Ritari J."/>
        </authorList>
    </citation>
    <scope>NUCLEOTIDE SEQUENCE [LARGE SCALE GENOMIC DNA]</scope>
    <source>
        <strain evidence="2">AF211</strain>
    </source>
</reference>
<sequence length="63" mass="7209">MPTIEIESKIADAFRGGEIRRRELRLTGEEAAYIRAHFAAVVLPMKPEEGKSWYEITFRGAEN</sequence>
<dbReference type="STRING" id="1297617.IB211_00145"/>
<evidence type="ECO:0000313" key="1">
    <source>
        <dbReference type="EMBL" id="ALP92541.1"/>
    </source>
</evidence>
<keyword evidence="2" id="KW-1185">Reference proteome</keyword>